<sequence length="682" mass="76045">MGRTGGCFTFLCVCLCVCVFNFLTHYYHPFSSVVDAAVSFICLSPFVCFWSIGNIYIYFGRCFLVKVCALQGRMPPKRWNAPSMMSPAETIKEALVRYIKKEIEDNNFLGLVGEELDNMANMLATCGSKREVFDWCETLMIGEAVAAEVTKRRVDRGPPFDDTPAAPTMSAPEGRSADGNRGKGRQLAATGRKAGKRKGTLLSKAADKSGAAALKPGFVECGCFATTHAFRGNCANCGRIICEQESNEKCYFCGLDPSTCVAYEIKVQEGLIGAAAVAKNQEEYEASVRKRDELLHYAETRAKRTKVIDDQTAVFLSPKNAWMSPKERQKADEDEALAERRRKVAAMHRAKGAYRVHLDIMNQNVSLGCPEGPAVESNSLASSESSVSCCAEDEDDGEYNVEEARALPLPSLMQKIWYSLDGSVEKPSTASSTCVTNREESPVKKPTGRRVVELSRRVQVNYYEDDAHLFLEAQKERQEEHSQVESDGLDAARGGADAEESTIDETNVATTGETAVVADMSTGVSTRFTPSLTMRINDDGICLSMHQPWAGLLVSGIKFHEGRVWHTDYRGRLWIHAASTQPHDIKEVEEHYSKFMKPTQQFPKHYPTRVLLGYVYLVECLDRDKYREMFTEEEIQVDSPFTFICAEAKALPFPLPMNGDHKLFRMDHKVHTAARKQLLEIM</sequence>
<reference evidence="3 4" key="1">
    <citation type="journal article" date="2019" name="Genome Biol. Evol.">
        <title>Nanopore Sequencing Significantly Improves Genome Assembly of the Protozoan Parasite Trypanosoma cruzi.</title>
        <authorList>
            <person name="Diaz-Viraque F."/>
            <person name="Pita S."/>
            <person name="Greif G."/>
            <person name="de Souza R.C.M."/>
            <person name="Iraola G."/>
            <person name="Robello C."/>
        </authorList>
    </citation>
    <scope>NUCLEOTIDE SEQUENCE [LARGE SCALE GENOMIC DNA]</scope>
    <source>
        <strain evidence="3 4">Berenice</strain>
    </source>
</reference>
<accession>A0A7J6YJB1</accession>
<dbReference type="VEuPathDB" id="TriTrypDB:BCY84_10601"/>
<comment type="caution">
    <text evidence="3">The sequence shown here is derived from an EMBL/GenBank/DDBJ whole genome shotgun (WGS) entry which is preliminary data.</text>
</comment>
<evidence type="ECO:0000259" key="2">
    <source>
        <dbReference type="SMART" id="SM01022"/>
    </source>
</evidence>
<dbReference type="EMBL" id="JABDHM010000003">
    <property type="protein sequence ID" value="KAF5226198.1"/>
    <property type="molecule type" value="Genomic_DNA"/>
</dbReference>
<dbReference type="FunFam" id="2.30.130.30:FF:000006">
    <property type="entry name" value="Putative_zinc_finger_motif_-_C2HC5-type /ASCH_domain_containing_protein_-_putative"/>
    <property type="match status" value="1"/>
</dbReference>
<dbReference type="InterPro" id="IPR007374">
    <property type="entry name" value="ASCH_domain"/>
</dbReference>
<dbReference type="PANTHER" id="PTHR12963">
    <property type="entry name" value="THYROID RECEPTOR INTERACTING PROTEIN RELATED"/>
    <property type="match status" value="1"/>
</dbReference>
<dbReference type="InterPro" id="IPR015947">
    <property type="entry name" value="PUA-like_sf"/>
</dbReference>
<dbReference type="SMART" id="SM01022">
    <property type="entry name" value="ASCH"/>
    <property type="match status" value="1"/>
</dbReference>
<dbReference type="Pfam" id="PF04266">
    <property type="entry name" value="ASCH"/>
    <property type="match status" value="1"/>
</dbReference>
<gene>
    <name evidence="3" type="ORF">ECC02_000761</name>
</gene>
<protein>
    <recommendedName>
        <fullName evidence="2">ASCH domain-containing protein</fullName>
    </recommendedName>
</protein>
<proteinExistence type="predicted"/>
<dbReference type="SUPFAM" id="SSF88697">
    <property type="entry name" value="PUA domain-like"/>
    <property type="match status" value="1"/>
</dbReference>
<feature type="region of interest" description="Disordered" evidence="1">
    <location>
        <begin position="428"/>
        <end position="448"/>
    </location>
</feature>
<dbReference type="Proteomes" id="UP000583944">
    <property type="component" value="Unassembled WGS sequence"/>
</dbReference>
<dbReference type="CDD" id="cd06554">
    <property type="entry name" value="ASCH_ASC-1_like"/>
    <property type="match status" value="1"/>
</dbReference>
<dbReference type="PANTHER" id="PTHR12963:SF4">
    <property type="entry name" value="ACTIVATING SIGNAL COINTEGRATOR 1"/>
    <property type="match status" value="1"/>
</dbReference>
<evidence type="ECO:0000256" key="1">
    <source>
        <dbReference type="SAM" id="MobiDB-lite"/>
    </source>
</evidence>
<dbReference type="InterPro" id="IPR039128">
    <property type="entry name" value="TRIP4-like"/>
</dbReference>
<dbReference type="VEuPathDB" id="TriTrypDB:ECC02_000761"/>
<dbReference type="AlphaFoldDB" id="A0A7J6YJB1"/>
<feature type="domain" description="ASCH" evidence="2">
    <location>
        <begin position="543"/>
        <end position="638"/>
    </location>
</feature>
<name>A0A7J6YJB1_TRYCR</name>
<dbReference type="Gene3D" id="2.30.130.30">
    <property type="entry name" value="Hypothetical protein"/>
    <property type="match status" value="1"/>
</dbReference>
<organism evidence="3 4">
    <name type="scientific">Trypanosoma cruzi</name>
    <dbReference type="NCBI Taxonomy" id="5693"/>
    <lineage>
        <taxon>Eukaryota</taxon>
        <taxon>Discoba</taxon>
        <taxon>Euglenozoa</taxon>
        <taxon>Kinetoplastea</taxon>
        <taxon>Metakinetoplastina</taxon>
        <taxon>Trypanosomatida</taxon>
        <taxon>Trypanosomatidae</taxon>
        <taxon>Trypanosoma</taxon>
        <taxon>Schizotrypanum</taxon>
    </lineage>
</organism>
<feature type="region of interest" description="Disordered" evidence="1">
    <location>
        <begin position="154"/>
        <end position="201"/>
    </location>
</feature>
<evidence type="ECO:0000313" key="4">
    <source>
        <dbReference type="Proteomes" id="UP000583944"/>
    </source>
</evidence>
<feature type="region of interest" description="Disordered" evidence="1">
    <location>
        <begin position="476"/>
        <end position="504"/>
    </location>
</feature>
<evidence type="ECO:0000313" key="3">
    <source>
        <dbReference type="EMBL" id="KAF5226198.1"/>
    </source>
</evidence>